<organism evidence="3 4">
    <name type="scientific">Aquimarina celericrescens</name>
    <dbReference type="NCBI Taxonomy" id="1964542"/>
    <lineage>
        <taxon>Bacteria</taxon>
        <taxon>Pseudomonadati</taxon>
        <taxon>Bacteroidota</taxon>
        <taxon>Flavobacteriia</taxon>
        <taxon>Flavobacteriales</taxon>
        <taxon>Flavobacteriaceae</taxon>
        <taxon>Aquimarina</taxon>
    </lineage>
</organism>
<dbReference type="PANTHER" id="PTHR35174">
    <property type="entry name" value="BLL7171 PROTEIN-RELATED"/>
    <property type="match status" value="1"/>
</dbReference>
<name>A0ABW5AZ99_9FLAO</name>
<comment type="caution">
    <text evidence="3">The sequence shown here is derived from an EMBL/GenBank/DDBJ whole genome shotgun (WGS) entry which is preliminary data.</text>
</comment>
<dbReference type="SUPFAM" id="SSF54909">
    <property type="entry name" value="Dimeric alpha+beta barrel"/>
    <property type="match status" value="1"/>
</dbReference>
<evidence type="ECO:0000256" key="1">
    <source>
        <dbReference type="ARBA" id="ARBA00007689"/>
    </source>
</evidence>
<feature type="domain" description="YCII-related" evidence="2">
    <location>
        <begin position="18"/>
        <end position="112"/>
    </location>
</feature>
<dbReference type="RefSeq" id="WP_378320126.1">
    <property type="nucleotide sequence ID" value="NZ_JBHUHY010000007.1"/>
</dbReference>
<evidence type="ECO:0000313" key="4">
    <source>
        <dbReference type="Proteomes" id="UP001597344"/>
    </source>
</evidence>
<dbReference type="EMBL" id="JBHUHY010000007">
    <property type="protein sequence ID" value="MFD2187131.1"/>
    <property type="molecule type" value="Genomic_DNA"/>
</dbReference>
<dbReference type="InterPro" id="IPR011008">
    <property type="entry name" value="Dimeric_a/b-barrel"/>
</dbReference>
<comment type="similarity">
    <text evidence="1">Belongs to the YciI family.</text>
</comment>
<accession>A0ABW5AZ99</accession>
<sequence length="114" mass="13217">MKEFMFLFKGGDEVWDSKSPEEQQKHMQHWQQWIDEMGQQEKFVGGERLYPHGNTIHPGSMKVTDRPLTESKELVGGYLVVKADTLDEATQMAKGCPGLLWESHVEVREIWPED</sequence>
<dbReference type="Gene3D" id="3.30.70.1060">
    <property type="entry name" value="Dimeric alpha+beta barrel"/>
    <property type="match status" value="1"/>
</dbReference>
<keyword evidence="4" id="KW-1185">Reference proteome</keyword>
<evidence type="ECO:0000313" key="3">
    <source>
        <dbReference type="EMBL" id="MFD2187131.1"/>
    </source>
</evidence>
<dbReference type="Pfam" id="PF03795">
    <property type="entry name" value="YCII"/>
    <property type="match status" value="1"/>
</dbReference>
<gene>
    <name evidence="3" type="ORF">ACFSJT_10050</name>
</gene>
<reference evidence="4" key="1">
    <citation type="journal article" date="2019" name="Int. J. Syst. Evol. Microbiol.">
        <title>The Global Catalogue of Microorganisms (GCM) 10K type strain sequencing project: providing services to taxonomists for standard genome sequencing and annotation.</title>
        <authorList>
            <consortium name="The Broad Institute Genomics Platform"/>
            <consortium name="The Broad Institute Genome Sequencing Center for Infectious Disease"/>
            <person name="Wu L."/>
            <person name="Ma J."/>
        </authorList>
    </citation>
    <scope>NUCLEOTIDE SEQUENCE [LARGE SCALE GENOMIC DNA]</scope>
    <source>
        <strain evidence="4">DT92</strain>
    </source>
</reference>
<evidence type="ECO:0000259" key="2">
    <source>
        <dbReference type="Pfam" id="PF03795"/>
    </source>
</evidence>
<dbReference type="Proteomes" id="UP001597344">
    <property type="component" value="Unassembled WGS sequence"/>
</dbReference>
<dbReference type="InterPro" id="IPR005545">
    <property type="entry name" value="YCII"/>
</dbReference>
<proteinExistence type="inferred from homology"/>
<dbReference type="PANTHER" id="PTHR35174:SF1">
    <property type="entry name" value="BLL0086 PROTEIN"/>
    <property type="match status" value="1"/>
</dbReference>
<protein>
    <submittedName>
        <fullName evidence="3">YciI family protein</fullName>
    </submittedName>
</protein>